<reference evidence="8 9" key="1">
    <citation type="submission" date="2020-10" db="EMBL/GenBank/DDBJ databases">
        <title>Complete genome sequence of Paludibaculum fermentans P105T, a facultatively anaerobic acidobacterium capable of dissimilatory Fe(III) reduction.</title>
        <authorList>
            <person name="Dedysh S.N."/>
            <person name="Beletsky A.V."/>
            <person name="Kulichevskaya I.S."/>
            <person name="Mardanov A.V."/>
            <person name="Ravin N.V."/>
        </authorList>
    </citation>
    <scope>NUCLEOTIDE SEQUENCE [LARGE SCALE GENOMIC DNA]</scope>
    <source>
        <strain evidence="8 9">P105</strain>
    </source>
</reference>
<keyword evidence="3" id="KW-0998">Cell outer membrane</keyword>
<evidence type="ECO:0000256" key="4">
    <source>
        <dbReference type="RuleBase" id="RU003357"/>
    </source>
</evidence>
<dbReference type="GO" id="GO:0030246">
    <property type="term" value="F:carbohydrate binding"/>
    <property type="evidence" value="ECO:0007669"/>
    <property type="project" value="InterPro"/>
</dbReference>
<accession>A0A7S7NV60</accession>
<proteinExistence type="inferred from homology"/>
<comment type="similarity">
    <text evidence="4">Belongs to the TonB-dependent receptor family.</text>
</comment>
<keyword evidence="9" id="KW-1185">Reference proteome</keyword>
<dbReference type="GO" id="GO:0009279">
    <property type="term" value="C:cell outer membrane"/>
    <property type="evidence" value="ECO:0007669"/>
    <property type="project" value="UniProtKB-SubCell"/>
</dbReference>
<evidence type="ECO:0000256" key="2">
    <source>
        <dbReference type="ARBA" id="ARBA00023136"/>
    </source>
</evidence>
<dbReference type="SUPFAM" id="SSF49452">
    <property type="entry name" value="Starch-binding domain-like"/>
    <property type="match status" value="1"/>
</dbReference>
<dbReference type="Pfam" id="PF13620">
    <property type="entry name" value="CarboxypepD_reg"/>
    <property type="match status" value="1"/>
</dbReference>
<dbReference type="AlphaFoldDB" id="A0A7S7NV60"/>
<dbReference type="Gene3D" id="2.60.40.1120">
    <property type="entry name" value="Carboxypeptidase-like, regulatory domain"/>
    <property type="match status" value="1"/>
</dbReference>
<dbReference type="KEGG" id="pfer:IRI77_10655"/>
<dbReference type="InterPro" id="IPR012910">
    <property type="entry name" value="Plug_dom"/>
</dbReference>
<dbReference type="Pfam" id="PF00593">
    <property type="entry name" value="TonB_dep_Rec_b-barrel"/>
    <property type="match status" value="1"/>
</dbReference>
<feature type="signal peptide" evidence="5">
    <location>
        <begin position="1"/>
        <end position="30"/>
    </location>
</feature>
<dbReference type="PANTHER" id="PTHR40980">
    <property type="entry name" value="PLUG DOMAIN-CONTAINING PROTEIN"/>
    <property type="match status" value="1"/>
</dbReference>
<feature type="domain" description="TonB-dependent receptor plug" evidence="7">
    <location>
        <begin position="137"/>
        <end position="240"/>
    </location>
</feature>
<feature type="domain" description="TonB-dependent receptor-like beta-barrel" evidence="6">
    <location>
        <begin position="418"/>
        <end position="870"/>
    </location>
</feature>
<dbReference type="CDD" id="cd01347">
    <property type="entry name" value="ligand_gated_channel"/>
    <property type="match status" value="1"/>
</dbReference>
<evidence type="ECO:0000256" key="3">
    <source>
        <dbReference type="ARBA" id="ARBA00023237"/>
    </source>
</evidence>
<evidence type="ECO:0000313" key="9">
    <source>
        <dbReference type="Proteomes" id="UP000593892"/>
    </source>
</evidence>
<dbReference type="InterPro" id="IPR013784">
    <property type="entry name" value="Carb-bd-like_fold"/>
</dbReference>
<evidence type="ECO:0000256" key="5">
    <source>
        <dbReference type="SAM" id="SignalP"/>
    </source>
</evidence>
<dbReference type="SUPFAM" id="SSF56935">
    <property type="entry name" value="Porins"/>
    <property type="match status" value="1"/>
</dbReference>
<keyword evidence="8" id="KW-0675">Receptor</keyword>
<organism evidence="8 9">
    <name type="scientific">Paludibaculum fermentans</name>
    <dbReference type="NCBI Taxonomy" id="1473598"/>
    <lineage>
        <taxon>Bacteria</taxon>
        <taxon>Pseudomonadati</taxon>
        <taxon>Acidobacteriota</taxon>
        <taxon>Terriglobia</taxon>
        <taxon>Bryobacterales</taxon>
        <taxon>Bryobacteraceae</taxon>
        <taxon>Paludibaculum</taxon>
    </lineage>
</organism>
<evidence type="ECO:0000313" key="8">
    <source>
        <dbReference type="EMBL" id="QOY90387.1"/>
    </source>
</evidence>
<dbReference type="RefSeq" id="WP_194452051.1">
    <property type="nucleotide sequence ID" value="NZ_CP063849.1"/>
</dbReference>
<dbReference type="InterPro" id="IPR037066">
    <property type="entry name" value="Plug_dom_sf"/>
</dbReference>
<dbReference type="NCBIfam" id="TIGR01782">
    <property type="entry name" value="TonB-Xanth-Caul"/>
    <property type="match status" value="1"/>
</dbReference>
<name>A0A7S7NV60_PALFE</name>
<evidence type="ECO:0000259" key="6">
    <source>
        <dbReference type="Pfam" id="PF00593"/>
    </source>
</evidence>
<dbReference type="Pfam" id="PF07715">
    <property type="entry name" value="Plug"/>
    <property type="match status" value="1"/>
</dbReference>
<dbReference type="EMBL" id="CP063849">
    <property type="protein sequence ID" value="QOY90387.1"/>
    <property type="molecule type" value="Genomic_DNA"/>
</dbReference>
<dbReference type="Proteomes" id="UP000593892">
    <property type="component" value="Chromosome"/>
</dbReference>
<sequence>MFLRSLAPSCLKLLLCLGAALAAAGQPANAQTGSIAGTVTEQSRGTALAGADVAIEGRSIKTTTDESGQYALLGIPAGKIKVTVTYLGLDSKTEEVTVAAGRTENLNVALGATMKSSMTVVGEPILEGQARALNDQKNSLNLVNVVAADQIGSFPDPNAAEATQRIPGIIVQRDQGEGRYVLIRGTEPRLSATTINGERIGTTENTTRQIPLDTIPADLMGAIEVTKVLTPDMEADSIGGRVNLVTKRAPAVPQVGLTIASGFNTLVGQDIKDYNGTYGQRLMHQKLGFIGSANFYQNNRGSQDLEPSYNNSALAGLDLRDYTLTRTRVGGTGDLDFRPNANSTLFVRGLRTEYEDSEQRHRYRQIVSSGRLERLLRDRYHDSTQLAISGGGNHVLPNGWFLSYRTAYSKANLDTPYRLEGTFRQTGVTFAPNVTATSIDPNNIQANPQNENLANFNFIQAAIQNDRGRERNASGGVDVMAPTRFGGFTGAVLKFGFKVRDADRSREVDTLTQTPAKGVTLKLTDYASGSYAPADNFLGGRYSGFGTLFPDKDKLRGLSHGGTLVDTIGATGDAGNYTAHERVTGAYAMEEIQIGERTTLVPGVRFELSDVAYGAPVYQLDSTGKVQSRTLASGNRTYLNVLPGLHLRHEVATDTVLRASFSRTLARPNYNDLAPFVLQDPSALTISRGNSDLKVTTSNNVDLSLEHYFKTVGVASAGFFYKNLGNYIYNTTLQQTIGGDIYRVSQPINGDTANLYGFETSLVRRLDFLPGALNGFGVYANYTYVHSSATLPRGNFVLPGQAKHMGNASLSYEKKGLSTRVSFNYQGQYLFAVGGTAKDDNWLDNRLEIDFSVSQRLTKHLRVFIDLLNLGNEPYRVYLGTDSNRPIQEERYKIWAIAGLKINF</sequence>
<dbReference type="Gene3D" id="2.40.170.20">
    <property type="entry name" value="TonB-dependent receptor, beta-barrel domain"/>
    <property type="match status" value="1"/>
</dbReference>
<feature type="chain" id="PRO_5032279541" evidence="5">
    <location>
        <begin position="31"/>
        <end position="904"/>
    </location>
</feature>
<dbReference type="InterPro" id="IPR036942">
    <property type="entry name" value="Beta-barrel_TonB_sf"/>
</dbReference>
<dbReference type="PANTHER" id="PTHR40980:SF4">
    <property type="entry name" value="TONB-DEPENDENT RECEPTOR-LIKE BETA-BARREL DOMAIN-CONTAINING PROTEIN"/>
    <property type="match status" value="1"/>
</dbReference>
<evidence type="ECO:0000256" key="1">
    <source>
        <dbReference type="ARBA" id="ARBA00004442"/>
    </source>
</evidence>
<keyword evidence="5" id="KW-0732">Signal</keyword>
<dbReference type="Gene3D" id="2.170.130.10">
    <property type="entry name" value="TonB-dependent receptor, plug domain"/>
    <property type="match status" value="1"/>
</dbReference>
<dbReference type="InterPro" id="IPR010104">
    <property type="entry name" value="TonB_rcpt_bac"/>
</dbReference>
<evidence type="ECO:0000259" key="7">
    <source>
        <dbReference type="Pfam" id="PF07715"/>
    </source>
</evidence>
<dbReference type="InterPro" id="IPR000531">
    <property type="entry name" value="Beta-barrel_TonB"/>
</dbReference>
<protein>
    <submittedName>
        <fullName evidence="8">TonB-dependent receptor</fullName>
    </submittedName>
</protein>
<gene>
    <name evidence="8" type="ORF">IRI77_10655</name>
</gene>
<keyword evidence="4" id="KW-0798">TonB box</keyword>
<comment type="subcellular location">
    <subcellularLocation>
        <location evidence="1 4">Cell outer membrane</location>
    </subcellularLocation>
</comment>
<keyword evidence="2 4" id="KW-0472">Membrane</keyword>